<sequence>MFRGHTVAVVLPAHDEAAFVGDVLSAIPPCVDRVYLVDDASTDDTATVALDAADPTTDSRLPVDPAERPAANDAASATAAARVLDRRTMSTDRRGRLRVLRHGANRGAGGAVVTGYLAALADRVDLVATVDADGQMDPTHLTRLLDPLVEGTAAYAKGTRLRRRADRAAFPVVRLVGNALLTGLSRVATGYWSLSDPVNGFTAMTGRALAAVDPASTYEGYGYGIDVLARLRAADEAVIDVPHPSAYGDESSGIDLTTYVPRVSRLLAVSFLGRIRREHLSSRLDRSTPVDAGRWTLAGAATGIRSLVGVLGGAGSGGDRP</sequence>
<comment type="caution">
    <text evidence="3">The sequence shown here is derived from an EMBL/GenBank/DDBJ whole genome shotgun (WGS) entry which is preliminary data.</text>
</comment>
<name>A0ABD5WX52_9EURY</name>
<keyword evidence="4" id="KW-1185">Reference proteome</keyword>
<dbReference type="Gene3D" id="3.90.550.10">
    <property type="entry name" value="Spore Coat Polysaccharide Biosynthesis Protein SpsA, Chain A"/>
    <property type="match status" value="1"/>
</dbReference>
<gene>
    <name evidence="3" type="ORF">ACFQKD_00660</name>
</gene>
<dbReference type="InterPro" id="IPR029044">
    <property type="entry name" value="Nucleotide-diphossugar_trans"/>
</dbReference>
<dbReference type="InterPro" id="IPR050256">
    <property type="entry name" value="Glycosyltransferase_2"/>
</dbReference>
<reference evidence="3 4" key="1">
    <citation type="journal article" date="2019" name="Int. J. Syst. Evol. Microbiol.">
        <title>The Global Catalogue of Microorganisms (GCM) 10K type strain sequencing project: providing services to taxonomists for standard genome sequencing and annotation.</title>
        <authorList>
            <consortium name="The Broad Institute Genomics Platform"/>
            <consortium name="The Broad Institute Genome Sequencing Center for Infectious Disease"/>
            <person name="Wu L."/>
            <person name="Ma J."/>
        </authorList>
    </citation>
    <scope>NUCLEOTIDE SEQUENCE [LARGE SCALE GENOMIC DNA]</scope>
    <source>
        <strain evidence="3 4">DT55</strain>
    </source>
</reference>
<protein>
    <submittedName>
        <fullName evidence="3">Glycosyltransferase family 2 protein</fullName>
    </submittedName>
</protein>
<evidence type="ECO:0000313" key="4">
    <source>
        <dbReference type="Proteomes" id="UP001596388"/>
    </source>
</evidence>
<organism evidence="3 4">
    <name type="scientific">Halobaculum marinum</name>
    <dbReference type="NCBI Taxonomy" id="3031996"/>
    <lineage>
        <taxon>Archaea</taxon>
        <taxon>Methanobacteriati</taxon>
        <taxon>Methanobacteriota</taxon>
        <taxon>Stenosarchaea group</taxon>
        <taxon>Halobacteria</taxon>
        <taxon>Halobacteriales</taxon>
        <taxon>Haloferacaceae</taxon>
        <taxon>Halobaculum</taxon>
    </lineage>
</organism>
<dbReference type="CDD" id="cd04179">
    <property type="entry name" value="DPM_DPG-synthase_like"/>
    <property type="match status" value="1"/>
</dbReference>
<dbReference type="RefSeq" id="WP_276239790.1">
    <property type="nucleotide sequence ID" value="NZ_CP119991.1"/>
</dbReference>
<evidence type="ECO:0000313" key="3">
    <source>
        <dbReference type="EMBL" id="MFC7095802.1"/>
    </source>
</evidence>
<dbReference type="PANTHER" id="PTHR48090">
    <property type="entry name" value="UNDECAPRENYL-PHOSPHATE 4-DEOXY-4-FORMAMIDO-L-ARABINOSE TRANSFERASE-RELATED"/>
    <property type="match status" value="1"/>
</dbReference>
<evidence type="ECO:0000256" key="1">
    <source>
        <dbReference type="SAM" id="MobiDB-lite"/>
    </source>
</evidence>
<dbReference type="AlphaFoldDB" id="A0ABD5WX52"/>
<dbReference type="Proteomes" id="UP001596388">
    <property type="component" value="Unassembled WGS sequence"/>
</dbReference>
<dbReference type="InterPro" id="IPR001173">
    <property type="entry name" value="Glyco_trans_2-like"/>
</dbReference>
<accession>A0ABD5WX52</accession>
<proteinExistence type="predicted"/>
<dbReference type="SUPFAM" id="SSF53448">
    <property type="entry name" value="Nucleotide-diphospho-sugar transferases"/>
    <property type="match status" value="1"/>
</dbReference>
<dbReference type="EMBL" id="JBHTAG010000001">
    <property type="protein sequence ID" value="MFC7095802.1"/>
    <property type="molecule type" value="Genomic_DNA"/>
</dbReference>
<dbReference type="PANTHER" id="PTHR48090:SF7">
    <property type="entry name" value="RFBJ PROTEIN"/>
    <property type="match status" value="1"/>
</dbReference>
<dbReference type="GeneID" id="79271781"/>
<feature type="domain" description="Glycosyltransferase 2-like" evidence="2">
    <location>
        <begin position="93"/>
        <end position="204"/>
    </location>
</feature>
<dbReference type="Pfam" id="PF00535">
    <property type="entry name" value="Glycos_transf_2"/>
    <property type="match status" value="1"/>
</dbReference>
<feature type="region of interest" description="Disordered" evidence="1">
    <location>
        <begin position="52"/>
        <end position="72"/>
    </location>
</feature>
<evidence type="ECO:0000259" key="2">
    <source>
        <dbReference type="Pfam" id="PF00535"/>
    </source>
</evidence>